<gene>
    <name evidence="4" type="ORF">A5888_000551</name>
    <name evidence="3" type="ORF">A5888_000584</name>
</gene>
<reference evidence="3" key="1">
    <citation type="submission" date="2017-05" db="EMBL/GenBank/DDBJ databases">
        <title>The Genome Sequence of Enterococcus sp. 9E7_DIV0242.</title>
        <authorList>
            <consortium name="The Broad Institute Genomics Platform"/>
            <consortium name="The Broad Institute Genomic Center for Infectious Diseases"/>
            <person name="Earl A."/>
            <person name="Manson A."/>
            <person name="Schwartman J."/>
            <person name="Gilmore M."/>
            <person name="Abouelleil A."/>
            <person name="Cao P."/>
            <person name="Chapman S."/>
            <person name="Cusick C."/>
            <person name="Shea T."/>
            <person name="Young S."/>
            <person name="Neafsey D."/>
            <person name="Nusbaum C."/>
            <person name="Birren B."/>
        </authorList>
    </citation>
    <scope>NUCLEOTIDE SEQUENCE [LARGE SCALE GENOMIC DNA]</scope>
    <source>
        <strain evidence="3">9E7_DIV0242</strain>
    </source>
</reference>
<evidence type="ECO:0000259" key="2">
    <source>
        <dbReference type="Pfam" id="PF07940"/>
    </source>
</evidence>
<dbReference type="RefSeq" id="WP_086347718.1">
    <property type="nucleotide sequence ID" value="NZ_CP147247.1"/>
</dbReference>
<dbReference type="EMBL" id="CP147247">
    <property type="protein sequence ID" value="WYJ88832.1"/>
    <property type="molecule type" value="Genomic_DNA"/>
</dbReference>
<reference evidence="4" key="2">
    <citation type="submission" date="2017-05" db="EMBL/GenBank/DDBJ databases">
        <authorList>
            <consortium name="The Broad Institute Genomics Platform"/>
            <consortium name="The Broad Institute Genomic Center for Infectious Diseases"/>
            <person name="Earl A."/>
            <person name="Manson A."/>
            <person name="Schwartman J."/>
            <person name="Gilmore M."/>
            <person name="Abouelleil A."/>
            <person name="Cao P."/>
            <person name="Chapman S."/>
            <person name="Cusick C."/>
            <person name="Shea T."/>
            <person name="Young S."/>
            <person name="Neafsey D."/>
            <person name="Nusbaum C."/>
            <person name="Birren B."/>
        </authorList>
    </citation>
    <scope>NUCLEOTIDE SEQUENCE</scope>
    <source>
        <strain evidence="4">9E7_DIV0242</strain>
    </source>
</reference>
<dbReference type="OrthoDB" id="9793856at2"/>
<dbReference type="InterPro" id="IPR012480">
    <property type="entry name" value="Hepar_II_III_C"/>
</dbReference>
<accession>A0A242KDZ9</accession>
<evidence type="ECO:0000313" key="3">
    <source>
        <dbReference type="EMBL" id="OTP18770.1"/>
    </source>
</evidence>
<dbReference type="PANTHER" id="PTHR38045:SF1">
    <property type="entry name" value="HEPARINASE II_III-LIKE PROTEIN"/>
    <property type="match status" value="1"/>
</dbReference>
<protein>
    <recommendedName>
        <fullName evidence="2">Heparinase II/III-like C-terminal domain-containing protein</fullName>
    </recommendedName>
</protein>
<reference evidence="4" key="3">
    <citation type="submission" date="2024-03" db="EMBL/GenBank/DDBJ databases">
        <title>The Genome Sequence of Enterococcus sp. DIV0242b.</title>
        <authorList>
            <consortium name="The Broad Institute Genomics Platform"/>
            <consortium name="The Broad Institute Microbial Omics Core"/>
            <consortium name="The Broad Institute Genomic Center for Infectious Diseases"/>
            <person name="Earl A."/>
            <person name="Manson A."/>
            <person name="Gilmore M."/>
            <person name="Schwartman J."/>
            <person name="Shea T."/>
            <person name="Abouelleil A."/>
            <person name="Cao P."/>
            <person name="Chapman S."/>
            <person name="Cusick C."/>
            <person name="Young S."/>
            <person name="Neafsey D."/>
            <person name="Nusbaum C."/>
            <person name="Birren B."/>
        </authorList>
    </citation>
    <scope>NUCLEOTIDE SEQUENCE</scope>
    <source>
        <strain evidence="4">9E7_DIV0242</strain>
    </source>
</reference>
<evidence type="ECO:0000256" key="1">
    <source>
        <dbReference type="ARBA" id="ARBA00004196"/>
    </source>
</evidence>
<name>A0A242KDZ9_9ENTE</name>
<keyword evidence="5" id="KW-1185">Reference proteome</keyword>
<proteinExistence type="predicted"/>
<sequence>MIGTQKLKQEIKQAAQEYLLEQQVVSLPVSGYEDYLKSGDRLTFEQAYFSRRRQLAVMALAVYCEECSAETLQLLEQIIWEICNEYTWALPAHLSIENGAFDETATTCIDLFAAETGQTLSEIISLVGSQLSPFVIQRVQTEIEKRIVHPFEAQKWAWEEKENNWSAVIAGCIGMTALSMMPLESVRLQKIVKRLNVSMESYLRGFGEDGVCVEGVDYWGYGFGYFIYYAERLAVLLNDEYYLKLPKVKAIATFPAFMSINEQDYVSFSDYAKPELPSGLLSFCSECFDVATPRVQEANGLEFDHCYRFAPLLRNLQWTKEITSAEQERSVTHYFPDAQWLVVREEESRFFFAAKGGTNEESHNHIDVGHFIFGDQKTLFLTDLGAGEYTRDYFSEEKRYSYFPTAAASHHLPIINGKEQQPGAVGAKHVRLNQHQERMVLEMTLQDTYSENEELTNFERSFEIDRYQKTVRLSDRFSFETEKNRVIENFVTAETPLVRGTQVILESEEQQCLLELGTTDIQVLKKEYNDHDGKEQLVYQIQAGYTLEREGEISITLSLNE</sequence>
<dbReference type="Gene3D" id="1.50.10.100">
    <property type="entry name" value="Chondroitin AC/alginate lyase"/>
    <property type="match status" value="1"/>
</dbReference>
<dbReference type="GO" id="GO:0030313">
    <property type="term" value="C:cell envelope"/>
    <property type="evidence" value="ECO:0007669"/>
    <property type="project" value="UniProtKB-SubCell"/>
</dbReference>
<evidence type="ECO:0000313" key="5">
    <source>
        <dbReference type="Proteomes" id="UP000195141"/>
    </source>
</evidence>
<dbReference type="Gene3D" id="2.70.98.70">
    <property type="match status" value="1"/>
</dbReference>
<dbReference type="Proteomes" id="UP000195141">
    <property type="component" value="Chromosome"/>
</dbReference>
<dbReference type="InterPro" id="IPR008929">
    <property type="entry name" value="Chondroitin_lyas"/>
</dbReference>
<dbReference type="GO" id="GO:0016829">
    <property type="term" value="F:lyase activity"/>
    <property type="evidence" value="ECO:0007669"/>
    <property type="project" value="InterPro"/>
</dbReference>
<dbReference type="PANTHER" id="PTHR38045">
    <property type="entry name" value="CHROMOSOME 1, WHOLE GENOME SHOTGUN SEQUENCE"/>
    <property type="match status" value="1"/>
</dbReference>
<dbReference type="SUPFAM" id="SSF48230">
    <property type="entry name" value="Chondroitin AC/alginate lyase"/>
    <property type="match status" value="1"/>
</dbReference>
<evidence type="ECO:0000313" key="4">
    <source>
        <dbReference type="EMBL" id="WYJ88832.1"/>
    </source>
</evidence>
<feature type="domain" description="Heparinase II/III-like C-terminal" evidence="2">
    <location>
        <begin position="333"/>
        <end position="525"/>
    </location>
</feature>
<comment type="subcellular location">
    <subcellularLocation>
        <location evidence="1">Cell envelope</location>
    </subcellularLocation>
</comment>
<organism evidence="3">
    <name type="scientific">Candidatus Enterococcus clewellii</name>
    <dbReference type="NCBI Taxonomy" id="1834193"/>
    <lineage>
        <taxon>Bacteria</taxon>
        <taxon>Bacillati</taxon>
        <taxon>Bacillota</taxon>
        <taxon>Bacilli</taxon>
        <taxon>Lactobacillales</taxon>
        <taxon>Enterococcaceae</taxon>
        <taxon>Enterococcus</taxon>
    </lineage>
</organism>
<dbReference type="Pfam" id="PF07940">
    <property type="entry name" value="Hepar_II_III_C"/>
    <property type="match status" value="1"/>
</dbReference>
<dbReference type="AlphaFoldDB" id="A0A242KDZ9"/>
<dbReference type="EMBL" id="NGMM01000001">
    <property type="protein sequence ID" value="OTP18770.1"/>
    <property type="molecule type" value="Genomic_DNA"/>
</dbReference>